<name>B0YLR4_GHVS</name>
<dbReference type="GO" id="GO:0005615">
    <property type="term" value="C:extracellular space"/>
    <property type="evidence" value="ECO:0007669"/>
    <property type="project" value="TreeGrafter"/>
</dbReference>
<dbReference type="GO" id="GO:0030198">
    <property type="term" value="P:extracellular matrix organization"/>
    <property type="evidence" value="ECO:0007669"/>
    <property type="project" value="TreeGrafter"/>
</dbReference>
<evidence type="ECO:0000313" key="6">
    <source>
        <dbReference type="EMBL" id="ABQ08883.1"/>
    </source>
</evidence>
<evidence type="ECO:0000256" key="1">
    <source>
        <dbReference type="ARBA" id="ARBA00022670"/>
    </source>
</evidence>
<keyword evidence="1" id="KW-0645">Protease</keyword>
<feature type="domain" description="Peptidase M10 metallopeptidase" evidence="5">
    <location>
        <begin position="106"/>
        <end position="196"/>
    </location>
</feature>
<dbReference type="PANTHER" id="PTHR10201:SF309">
    <property type="entry name" value="PEPTIDASE METALLOPEPTIDASE DOMAIN-CONTAINING PROTEIN"/>
    <property type="match status" value="1"/>
</dbReference>
<evidence type="ECO:0000259" key="5">
    <source>
        <dbReference type="Pfam" id="PF00413"/>
    </source>
</evidence>
<keyword evidence="4" id="KW-0862">Zinc</keyword>
<dbReference type="GeneID" id="5950847"/>
<keyword evidence="2" id="KW-0479">Metal-binding</keyword>
<dbReference type="GO" id="GO:0006508">
    <property type="term" value="P:proteolysis"/>
    <property type="evidence" value="ECO:0007669"/>
    <property type="project" value="UniProtKB-KW"/>
</dbReference>
<keyword evidence="7" id="KW-1185">Reference proteome</keyword>
<dbReference type="RefSeq" id="YP_001687058.1">
    <property type="nucleotide sequence ID" value="NC_010356.1"/>
</dbReference>
<dbReference type="InterPro" id="IPR024079">
    <property type="entry name" value="MetalloPept_cat_dom_sf"/>
</dbReference>
<dbReference type="InterPro" id="IPR021190">
    <property type="entry name" value="Pept_M10A"/>
</dbReference>
<dbReference type="KEGG" id="vg:5950847"/>
<accession>B0YLR4</accession>
<evidence type="ECO:0000256" key="3">
    <source>
        <dbReference type="ARBA" id="ARBA00022801"/>
    </source>
</evidence>
<keyword evidence="3" id="KW-0378">Hydrolase</keyword>
<reference evidence="6 7" key="1">
    <citation type="journal article" date="2007" name="J. Virol. Methods">
        <title>Development of a non-destructive PCR method for detection of the salivary gland hypertrophy virus (SGHV) in tsetse flies.</title>
        <authorList>
            <person name="Abd-Alla A."/>
            <person name="Bossin H."/>
            <person name="Cousserans F."/>
            <person name="Parker A."/>
            <person name="Bergoin M."/>
            <person name="Robinson A."/>
        </authorList>
    </citation>
    <scope>NUCLEOTIDE SEQUENCE [LARGE SCALE GENOMIC DNA]</scope>
    <source>
        <strain evidence="7">Isolate Glossina pallidipes/Ethiopia/Seibersdorf/-</strain>
    </source>
</reference>
<dbReference type="Gene3D" id="3.40.390.10">
    <property type="entry name" value="Collagenase (Catalytic Domain)"/>
    <property type="match status" value="1"/>
</dbReference>
<dbReference type="GO" id="GO:0008270">
    <property type="term" value="F:zinc ion binding"/>
    <property type="evidence" value="ECO:0007669"/>
    <property type="project" value="InterPro"/>
</dbReference>
<dbReference type="Pfam" id="PF00413">
    <property type="entry name" value="Peptidase_M10"/>
    <property type="match status" value="1"/>
</dbReference>
<dbReference type="SUPFAM" id="SSF55486">
    <property type="entry name" value="Metalloproteases ('zincins'), catalytic domain"/>
    <property type="match status" value="1"/>
</dbReference>
<evidence type="ECO:0000256" key="2">
    <source>
        <dbReference type="ARBA" id="ARBA00022723"/>
    </source>
</evidence>
<dbReference type="PRINTS" id="PR00138">
    <property type="entry name" value="MATRIXIN"/>
</dbReference>
<protein>
    <submittedName>
        <fullName evidence="6">Mp-nase-like protein</fullName>
    </submittedName>
</protein>
<organismHost>
    <name type="scientific">Glossina</name>
    <name type="common">tsetse flies</name>
    <dbReference type="NCBI Taxonomy" id="7393"/>
</organismHost>
<evidence type="ECO:0000256" key="4">
    <source>
        <dbReference type="ARBA" id="ARBA00022833"/>
    </source>
</evidence>
<dbReference type="EMBL" id="EF568108">
    <property type="protein sequence ID" value="ABQ08883.1"/>
    <property type="molecule type" value="Genomic_DNA"/>
</dbReference>
<sequence>MLLLLIIILLTIFLLIYCINKSNEQQQYKDVKTFNDISPFPISLYLEKDFPLNISYRPSAKKNRSLQMTRILPLVVKHYNERLDWKVFVLNDERARQLIIREEVPNGTCKKFDGPGGILAHSFYPRIGQICLDTDEIFSDLELYQILIHEIGHSLGSMHRIPMFCKDYGETIMSPVYNKSIMGLTECDVQFFKKYYPFMHQ</sequence>
<gene>
    <name evidence="6" type="ORF">SGHV110</name>
</gene>
<evidence type="ECO:0000313" key="7">
    <source>
        <dbReference type="Proteomes" id="UP000011301"/>
    </source>
</evidence>
<dbReference type="Proteomes" id="UP000011301">
    <property type="component" value="Segment"/>
</dbReference>
<dbReference type="GO" id="GO:0030574">
    <property type="term" value="P:collagen catabolic process"/>
    <property type="evidence" value="ECO:0007669"/>
    <property type="project" value="TreeGrafter"/>
</dbReference>
<dbReference type="GO" id="GO:0031012">
    <property type="term" value="C:extracellular matrix"/>
    <property type="evidence" value="ECO:0007669"/>
    <property type="project" value="InterPro"/>
</dbReference>
<organism evidence="6 7">
    <name type="scientific">Glossina hytrovirus (isolate Glossina pallidipes/Ethiopia/Seibersdorf/-)</name>
    <name type="common">GHV</name>
    <dbReference type="NCBI Taxonomy" id="379529"/>
    <lineage>
        <taxon>Viruses</taxon>
        <taxon>Viruses incertae sedis</taxon>
        <taxon>Naldaviricetes</taxon>
        <taxon>Lefavirales</taxon>
        <taxon>Hytrosaviridae</taxon>
        <taxon>Glossinavirus</taxon>
        <taxon>Glossinavirus glopallidipedis</taxon>
    </lineage>
</organism>
<dbReference type="InterPro" id="IPR001818">
    <property type="entry name" value="Pept_M10_metallopeptidase"/>
</dbReference>
<dbReference type="GO" id="GO:0004222">
    <property type="term" value="F:metalloendopeptidase activity"/>
    <property type="evidence" value="ECO:0007669"/>
    <property type="project" value="InterPro"/>
</dbReference>
<dbReference type="OrthoDB" id="4353at10239"/>
<dbReference type="PANTHER" id="PTHR10201">
    <property type="entry name" value="MATRIX METALLOPROTEINASE"/>
    <property type="match status" value="1"/>
</dbReference>
<proteinExistence type="predicted"/>
<reference evidence="6 7" key="2">
    <citation type="journal article" date="2008" name="J. Virol.">
        <title>Genome analysis of a Glossina pallidipes salivary gland hypertrophy virus reveals a novel, large, double-stranded circular DNA virus.</title>
        <authorList>
            <person name="Abd-Alla A.M."/>
            <person name="Cousserans F."/>
            <person name="Parker A.G."/>
            <person name="Jehle J.A."/>
            <person name="Parker N.J."/>
            <person name="Vlak J.M."/>
            <person name="Robinson A.S."/>
            <person name="Bergoin M."/>
        </authorList>
    </citation>
    <scope>NUCLEOTIDE SEQUENCE [LARGE SCALE GENOMIC DNA]</scope>
    <source>
        <strain evidence="7">Isolate Glossina pallidipes/Ethiopia/Seibersdorf/-</strain>
    </source>
</reference>